<dbReference type="RefSeq" id="WP_012670063.1">
    <property type="nucleotide sequence ID" value="NC_012225.1"/>
</dbReference>
<proteinExistence type="predicted"/>
<protein>
    <submittedName>
        <fullName evidence="1">Uncharacterized protein</fullName>
    </submittedName>
</protein>
<accession>A0A3B6V8E8</accession>
<dbReference type="STRING" id="565034.BHWA1_00516"/>
<name>A0A3B6V8E8_BRAHW</name>
<reference evidence="1 2" key="1">
    <citation type="journal article" date="2009" name="PLoS ONE">
        <title>Genome sequence of the pathogenic intestinal spirochete Brachyspira hyodysenteriae reveals adaptations to its lifestyle in the porcine large intestine.</title>
        <authorList>
            <person name="Bellgard M.I."/>
            <person name="Wanchanthuek P."/>
            <person name="La T."/>
            <person name="Ryan K."/>
            <person name="Moolhuijzen P."/>
            <person name="Albertyn Z."/>
            <person name="Shaban B."/>
            <person name="Motro Y."/>
            <person name="Dunn D.S."/>
            <person name="Schibeci D."/>
            <person name="Hunter A."/>
            <person name="Barrero R."/>
            <person name="Phillips N.D."/>
            <person name="Hampson D.J."/>
        </authorList>
    </citation>
    <scope>NUCLEOTIDE SEQUENCE [LARGE SCALE GENOMIC DNA]</scope>
    <source>
        <strain evidence="2">ATCC 49526 / WA1</strain>
    </source>
</reference>
<organism evidence="1 2">
    <name type="scientific">Brachyspira hyodysenteriae (strain ATCC 49526 / WA1)</name>
    <dbReference type="NCBI Taxonomy" id="565034"/>
    <lineage>
        <taxon>Bacteria</taxon>
        <taxon>Pseudomonadati</taxon>
        <taxon>Spirochaetota</taxon>
        <taxon>Spirochaetia</taxon>
        <taxon>Brachyspirales</taxon>
        <taxon>Brachyspiraceae</taxon>
        <taxon>Brachyspira</taxon>
    </lineage>
</organism>
<evidence type="ECO:0000313" key="1">
    <source>
        <dbReference type="EMBL" id="ACN83012.1"/>
    </source>
</evidence>
<dbReference type="AlphaFoldDB" id="A0A3B6V8E8"/>
<dbReference type="EMBL" id="CP001357">
    <property type="protein sequence ID" value="ACN83012.1"/>
    <property type="molecule type" value="Genomic_DNA"/>
</dbReference>
<evidence type="ECO:0000313" key="2">
    <source>
        <dbReference type="Proteomes" id="UP000001803"/>
    </source>
</evidence>
<dbReference type="KEGG" id="bhy:BHWA1_00516"/>
<dbReference type="Proteomes" id="UP000001803">
    <property type="component" value="Chromosome"/>
</dbReference>
<keyword evidence="2" id="KW-1185">Reference proteome</keyword>
<gene>
    <name evidence="1" type="ordered locus">BHWA1_00516</name>
</gene>
<sequence length="93" mass="11085">MIKKLISEINTKLKNFKYCDLNQDTINSKYNIDIMIEFGDIMELYNKTYNENLKMCYQNASIKNKDNNLYFFTTDINNINSNYLDKSIIIELC</sequence>